<accession>A0A179F729</accession>
<dbReference type="PANTHER" id="PTHR38123:SF6">
    <property type="entry name" value="CELL WALL SERINE-THREONINE-RICH GALACTOMANNOPROTEIN MP1 (AFU_ORTHOLOGUE AFUA_4G03240)"/>
    <property type="match status" value="1"/>
</dbReference>
<feature type="compositionally biased region" description="Low complexity" evidence="1">
    <location>
        <begin position="202"/>
        <end position="235"/>
    </location>
</feature>
<dbReference type="AlphaFoldDB" id="A0A179F729"/>
<dbReference type="OrthoDB" id="2422134at2759"/>
<sequence>MKFSIALACLAVEALAYQPVVRDLKAITGVLDNVKSDLQNLDAVVKKDGNGKDPEPLLKASNALLQTLKKGKTTVDGSSELALTDAVALTQPVQDLTKLGQTLTDDLKSIRPNVEKLGECQVVRTQISSINAGSQALIKSVVGKVPEEARDIANQLSAGLTKVLEQAQDDFSEQNCKGSGGGGSPSSGSGGSPSSAPGGGSSSPPEVTTTAAPGTTSAPGGGVTSAPSTGVTVAPTGTAGTPPVVTAGAAEYAPAGALAFAIAALVL</sequence>
<feature type="compositionally biased region" description="Gly residues" evidence="1">
    <location>
        <begin position="178"/>
        <end position="201"/>
    </location>
</feature>
<dbReference type="GO" id="GO:0005576">
    <property type="term" value="C:extracellular region"/>
    <property type="evidence" value="ECO:0007669"/>
    <property type="project" value="TreeGrafter"/>
</dbReference>
<dbReference type="Gene3D" id="1.20.1280.140">
    <property type="match status" value="1"/>
</dbReference>
<evidence type="ECO:0000256" key="2">
    <source>
        <dbReference type="SAM" id="SignalP"/>
    </source>
</evidence>
<dbReference type="InterPro" id="IPR021054">
    <property type="entry name" value="Cell_wall_mannoprotein_1"/>
</dbReference>
<evidence type="ECO:0000313" key="3">
    <source>
        <dbReference type="EMBL" id="OAQ61276.1"/>
    </source>
</evidence>
<dbReference type="EMBL" id="LSBJ02000001">
    <property type="protein sequence ID" value="OAQ61276.1"/>
    <property type="molecule type" value="Genomic_DNA"/>
</dbReference>
<proteinExistence type="predicted"/>
<evidence type="ECO:0000256" key="1">
    <source>
        <dbReference type="SAM" id="MobiDB-lite"/>
    </source>
</evidence>
<feature type="chain" id="PRO_5008101332" evidence="2">
    <location>
        <begin position="17"/>
        <end position="267"/>
    </location>
</feature>
<organism evidence="3 4">
    <name type="scientific">Pochonia chlamydosporia 170</name>
    <dbReference type="NCBI Taxonomy" id="1380566"/>
    <lineage>
        <taxon>Eukaryota</taxon>
        <taxon>Fungi</taxon>
        <taxon>Dikarya</taxon>
        <taxon>Ascomycota</taxon>
        <taxon>Pezizomycotina</taxon>
        <taxon>Sordariomycetes</taxon>
        <taxon>Hypocreomycetidae</taxon>
        <taxon>Hypocreales</taxon>
        <taxon>Clavicipitaceae</taxon>
        <taxon>Pochonia</taxon>
    </lineage>
</organism>
<dbReference type="RefSeq" id="XP_018139085.1">
    <property type="nucleotide sequence ID" value="XM_018281947.1"/>
</dbReference>
<dbReference type="STRING" id="1380566.A0A179F729"/>
<comment type="caution">
    <text evidence="3">The sequence shown here is derived from an EMBL/GenBank/DDBJ whole genome shotgun (WGS) entry which is preliminary data.</text>
</comment>
<reference evidence="3 4" key="1">
    <citation type="journal article" date="2016" name="PLoS Pathog.">
        <title>Biosynthesis of antibiotic leucinostatins in bio-control fungus Purpureocillium lilacinum and their inhibition on phytophthora revealed by genome mining.</title>
        <authorList>
            <person name="Wang G."/>
            <person name="Liu Z."/>
            <person name="Lin R."/>
            <person name="Li E."/>
            <person name="Mao Z."/>
            <person name="Ling J."/>
            <person name="Yang Y."/>
            <person name="Yin W.B."/>
            <person name="Xie B."/>
        </authorList>
    </citation>
    <scope>NUCLEOTIDE SEQUENCE [LARGE SCALE GENOMIC DNA]</scope>
    <source>
        <strain evidence="3">170</strain>
    </source>
</reference>
<keyword evidence="2" id="KW-0732">Signal</keyword>
<name>A0A179F729_METCM</name>
<dbReference type="Pfam" id="PF12296">
    <property type="entry name" value="HsbA"/>
    <property type="match status" value="1"/>
</dbReference>
<feature type="signal peptide" evidence="2">
    <location>
        <begin position="1"/>
        <end position="16"/>
    </location>
</feature>
<dbReference type="GeneID" id="28845941"/>
<feature type="region of interest" description="Disordered" evidence="1">
    <location>
        <begin position="172"/>
        <end position="235"/>
    </location>
</feature>
<dbReference type="KEGG" id="pchm:VFPPC_02271"/>
<dbReference type="Proteomes" id="UP000078397">
    <property type="component" value="Unassembled WGS sequence"/>
</dbReference>
<keyword evidence="4" id="KW-1185">Reference proteome</keyword>
<gene>
    <name evidence="3" type="ORF">VFPPC_02271</name>
</gene>
<protein>
    <submittedName>
        <fullName evidence="3">Cell wall protein</fullName>
    </submittedName>
</protein>
<dbReference type="PANTHER" id="PTHR38123">
    <property type="entry name" value="CELL WALL SERINE-THREONINE-RICH GALACTOMANNOPROTEIN MP1 (AFU_ORTHOLOGUE AFUA_4G03240)"/>
    <property type="match status" value="1"/>
</dbReference>
<evidence type="ECO:0000313" key="4">
    <source>
        <dbReference type="Proteomes" id="UP000078397"/>
    </source>
</evidence>